<dbReference type="Gene3D" id="3.30.379.10">
    <property type="entry name" value="Chitobiase/beta-hexosaminidase domain 2-like"/>
    <property type="match status" value="1"/>
</dbReference>
<feature type="domain" description="Beta-hexosaminidase bacterial type N-terminal" evidence="7">
    <location>
        <begin position="28"/>
        <end position="159"/>
    </location>
</feature>
<dbReference type="InterPro" id="IPR025705">
    <property type="entry name" value="Beta_hexosaminidase_sua/sub"/>
</dbReference>
<dbReference type="PANTHER" id="PTHR22600">
    <property type="entry name" value="BETA-HEXOSAMINIDASE"/>
    <property type="match status" value="1"/>
</dbReference>
<dbReference type="PANTHER" id="PTHR22600:SF57">
    <property type="entry name" value="BETA-N-ACETYLHEXOSAMINIDASE"/>
    <property type="match status" value="1"/>
</dbReference>
<dbReference type="GO" id="GO:0030203">
    <property type="term" value="P:glycosaminoglycan metabolic process"/>
    <property type="evidence" value="ECO:0007669"/>
    <property type="project" value="TreeGrafter"/>
</dbReference>
<dbReference type="CDD" id="cd06563">
    <property type="entry name" value="GH20_chitobiase-like"/>
    <property type="match status" value="1"/>
</dbReference>
<evidence type="ECO:0000259" key="7">
    <source>
        <dbReference type="Pfam" id="PF02838"/>
    </source>
</evidence>
<name>A0A5J4QV09_9ZZZZ</name>
<reference evidence="8" key="1">
    <citation type="submission" date="2019-03" db="EMBL/GenBank/DDBJ databases">
        <title>Single cell metagenomics reveals metabolic interactions within the superorganism composed of flagellate Streblomastix strix and complex community of Bacteroidetes bacteria on its surface.</title>
        <authorList>
            <person name="Treitli S.C."/>
            <person name="Kolisko M."/>
            <person name="Husnik F."/>
            <person name="Keeling P."/>
            <person name="Hampl V."/>
        </authorList>
    </citation>
    <scope>NUCLEOTIDE SEQUENCE</scope>
    <source>
        <strain evidence="8">STM</strain>
    </source>
</reference>
<dbReference type="Gene3D" id="2.60.120.260">
    <property type="entry name" value="Galactose-binding domain-like"/>
    <property type="match status" value="1"/>
</dbReference>
<keyword evidence="4 8" id="KW-0378">Hydrolase</keyword>
<evidence type="ECO:0000256" key="3">
    <source>
        <dbReference type="ARBA" id="ARBA00012663"/>
    </source>
</evidence>
<evidence type="ECO:0000259" key="6">
    <source>
        <dbReference type="Pfam" id="PF00728"/>
    </source>
</evidence>
<dbReference type="SUPFAM" id="SSF51445">
    <property type="entry name" value="(Trans)glycosidases"/>
    <property type="match status" value="1"/>
</dbReference>
<dbReference type="GO" id="GO:0016020">
    <property type="term" value="C:membrane"/>
    <property type="evidence" value="ECO:0007669"/>
    <property type="project" value="TreeGrafter"/>
</dbReference>
<evidence type="ECO:0000256" key="2">
    <source>
        <dbReference type="ARBA" id="ARBA00006285"/>
    </source>
</evidence>
<proteinExistence type="inferred from homology"/>
<comment type="caution">
    <text evidence="8">The sequence shown here is derived from an EMBL/GenBank/DDBJ whole genome shotgun (WGS) entry which is preliminary data.</text>
</comment>
<dbReference type="PROSITE" id="PS51257">
    <property type="entry name" value="PROKAR_LIPOPROTEIN"/>
    <property type="match status" value="1"/>
</dbReference>
<dbReference type="Pfam" id="PF02838">
    <property type="entry name" value="Glyco_hydro_20b"/>
    <property type="match status" value="1"/>
</dbReference>
<dbReference type="InterPro" id="IPR015882">
    <property type="entry name" value="HEX_bac_N"/>
</dbReference>
<dbReference type="AlphaFoldDB" id="A0A5J4QV09"/>
<dbReference type="InterPro" id="IPR015883">
    <property type="entry name" value="Glyco_hydro_20_cat"/>
</dbReference>
<organism evidence="8">
    <name type="scientific">termite gut metagenome</name>
    <dbReference type="NCBI Taxonomy" id="433724"/>
    <lineage>
        <taxon>unclassified sequences</taxon>
        <taxon>metagenomes</taxon>
        <taxon>organismal metagenomes</taxon>
    </lineage>
</organism>
<dbReference type="InterPro" id="IPR026876">
    <property type="entry name" value="Fn3_assoc_repeat"/>
</dbReference>
<keyword evidence="5 8" id="KW-0326">Glycosidase</keyword>
<dbReference type="PRINTS" id="PR00738">
    <property type="entry name" value="GLHYDRLASE20"/>
</dbReference>
<gene>
    <name evidence="8" type="ORF">EZS27_025578</name>
</gene>
<dbReference type="Gene3D" id="3.20.20.80">
    <property type="entry name" value="Glycosidases"/>
    <property type="match status" value="1"/>
</dbReference>
<comment type="catalytic activity">
    <reaction evidence="1">
        <text>Hydrolysis of terminal non-reducing N-acetyl-D-hexosamine residues in N-acetyl-beta-D-hexosaminides.</text>
        <dbReference type="EC" id="3.2.1.52"/>
    </reaction>
</comment>
<dbReference type="Pfam" id="PF13287">
    <property type="entry name" value="Fn3_assoc"/>
    <property type="match status" value="1"/>
</dbReference>
<dbReference type="InterPro" id="IPR029018">
    <property type="entry name" value="Hex-like_dom2"/>
</dbReference>
<feature type="non-terminal residue" evidence="8">
    <location>
        <position position="1"/>
    </location>
</feature>
<feature type="domain" description="Glycoside hydrolase family 20 catalytic" evidence="6">
    <location>
        <begin position="162"/>
        <end position="522"/>
    </location>
</feature>
<protein>
    <recommendedName>
        <fullName evidence="3">beta-N-acetylhexosaminidase</fullName>
        <ecNumber evidence="3">3.2.1.52</ecNumber>
    </recommendedName>
</protein>
<evidence type="ECO:0000256" key="4">
    <source>
        <dbReference type="ARBA" id="ARBA00022801"/>
    </source>
</evidence>
<accession>A0A5J4QV09</accession>
<dbReference type="GO" id="GO:0005975">
    <property type="term" value="P:carbohydrate metabolic process"/>
    <property type="evidence" value="ECO:0007669"/>
    <property type="project" value="InterPro"/>
</dbReference>
<dbReference type="EC" id="3.2.1.52" evidence="3"/>
<evidence type="ECO:0000256" key="1">
    <source>
        <dbReference type="ARBA" id="ARBA00001231"/>
    </source>
</evidence>
<dbReference type="EMBL" id="SNRY01002418">
    <property type="protein sequence ID" value="KAA6325175.1"/>
    <property type="molecule type" value="Genomic_DNA"/>
</dbReference>
<dbReference type="SUPFAM" id="SSF55545">
    <property type="entry name" value="beta-N-acetylhexosaminidase-like domain"/>
    <property type="match status" value="1"/>
</dbReference>
<dbReference type="GO" id="GO:0004563">
    <property type="term" value="F:beta-N-acetylhexosaminidase activity"/>
    <property type="evidence" value="ECO:0007669"/>
    <property type="project" value="UniProtKB-EC"/>
</dbReference>
<dbReference type="InterPro" id="IPR017853">
    <property type="entry name" value="GH"/>
</dbReference>
<comment type="similarity">
    <text evidence="2">Belongs to the glycosyl hydrolase 20 family.</text>
</comment>
<sequence length="810" mass="90272">MKKRISYLLLCSLLVLFGCSTKDTANKYNLVPQPNQIVPQKGRFVLNDKVSVVIPADSPEVGAIANEFITHLQLTAGLTLKRAENASSSSINFVVAEGLPKEGYKLSVTPGGITITASEPNGFFYAVQTIYQLLPAEVYGKETAKHLDWFVPAVEIADAPRFAYRGLMLDVTRHFASTDYIYKFIDMLAMHKMNTFHWHLTDDQGWRIEIKKYPKLTEIGSKRKETMVGYYYTNYPHVFDGKEHGGYYTQEQIKDIVAYAASKYITIIPEIELPGHASAAITAYPQLSCTPNAKHEVVQTWGVYEDVFAPTEETFKFLENVMDEVIALFPSPYIHIGGDECPKTAWKNSVQCQALIRKLGLKDDTEPSPVDGVKHSKEDKLQSYFVTRIEKYLNSKGRNIIGWDEILEGGLAPHATVMSWRGVQGGLNAAKAGHDAIMTPNPYVYLDQYQEDPEFVPTSIGGYSTLKKVYSYNPVPNDADELVKKHVIGLQGNIWTEYIQTDERRDYQAFPRGVAIAETGWTLDENKNWDSFCERMAGDFQRMDIIQVKACRNFFNVNINTRADEDGVLKVFLETYYPKAEIRYTTDGTVPTQNSPVYKQPFALTSNINLQAASFKGGTIVGEVTAKPLYGNLISGKSYTVTPRRGSYSGDILGENDVLGTDPKTLGLTNGKRGNNSSYIPWVSFGLGKESSVEFTVNLGQATSVKSVVFGSLYNPANFALPPSVVSVEVSSDGNEYKGVAEQQFTRQYPEIGTKAYTDSITFNSVEAVYVKVKFKTGGVLRNGTDCLMKNRAQGELIASNMYLDEVEVY</sequence>
<dbReference type="Pfam" id="PF00728">
    <property type="entry name" value="Glyco_hydro_20"/>
    <property type="match status" value="1"/>
</dbReference>
<evidence type="ECO:0000313" key="8">
    <source>
        <dbReference type="EMBL" id="KAA6325175.1"/>
    </source>
</evidence>
<evidence type="ECO:0000256" key="5">
    <source>
        <dbReference type="ARBA" id="ARBA00023295"/>
    </source>
</evidence>